<accession>A0A371GMB0</accession>
<reference evidence="2" key="1">
    <citation type="submission" date="2018-05" db="EMBL/GenBank/DDBJ databases">
        <title>Draft genome of Mucuna pruriens seed.</title>
        <authorList>
            <person name="Nnadi N.E."/>
            <person name="Vos R."/>
            <person name="Hasami M.H."/>
            <person name="Devisetty U.K."/>
            <person name="Aguiy J.C."/>
        </authorList>
    </citation>
    <scope>NUCLEOTIDE SEQUENCE [LARGE SCALE GENOMIC DNA]</scope>
    <source>
        <strain evidence="2">JCA_2017</strain>
    </source>
</reference>
<dbReference type="Pfam" id="PF22936">
    <property type="entry name" value="Pol_BBD"/>
    <property type="match status" value="1"/>
</dbReference>
<keyword evidence="3" id="KW-1185">Reference proteome</keyword>
<organism evidence="2 3">
    <name type="scientific">Mucuna pruriens</name>
    <name type="common">Velvet bean</name>
    <name type="synonym">Dolichos pruriens</name>
    <dbReference type="NCBI Taxonomy" id="157652"/>
    <lineage>
        <taxon>Eukaryota</taxon>
        <taxon>Viridiplantae</taxon>
        <taxon>Streptophyta</taxon>
        <taxon>Embryophyta</taxon>
        <taxon>Tracheophyta</taxon>
        <taxon>Spermatophyta</taxon>
        <taxon>Magnoliopsida</taxon>
        <taxon>eudicotyledons</taxon>
        <taxon>Gunneridae</taxon>
        <taxon>Pentapetalae</taxon>
        <taxon>rosids</taxon>
        <taxon>fabids</taxon>
        <taxon>Fabales</taxon>
        <taxon>Fabaceae</taxon>
        <taxon>Papilionoideae</taxon>
        <taxon>50 kb inversion clade</taxon>
        <taxon>NPAAA clade</taxon>
        <taxon>indigoferoid/millettioid clade</taxon>
        <taxon>Phaseoleae</taxon>
        <taxon>Mucuna</taxon>
    </lineage>
</organism>
<feature type="non-terminal residue" evidence="2">
    <location>
        <position position="1"/>
    </location>
</feature>
<dbReference type="InterPro" id="IPR054722">
    <property type="entry name" value="PolX-like_BBD"/>
</dbReference>
<protein>
    <recommendedName>
        <fullName evidence="1">Retrovirus-related Pol polyprotein from transposon TNT 1-94-like beta-barrel domain-containing protein</fullName>
    </recommendedName>
</protein>
<dbReference type="EMBL" id="QJKJ01005066">
    <property type="protein sequence ID" value="RDX91650.1"/>
    <property type="molecule type" value="Genomic_DNA"/>
</dbReference>
<dbReference type="Proteomes" id="UP000257109">
    <property type="component" value="Unassembled WGS sequence"/>
</dbReference>
<sequence length="72" mass="8138">MTGKKGWFVNLNEKVKRMVKFIDNSTVTAKGMGKVLIHRRDGQQCSLCATNEDQSVKPWPTIGERICHEYGA</sequence>
<evidence type="ECO:0000313" key="3">
    <source>
        <dbReference type="Proteomes" id="UP000257109"/>
    </source>
</evidence>
<name>A0A371GMB0_MUCPR</name>
<evidence type="ECO:0000313" key="2">
    <source>
        <dbReference type="EMBL" id="RDX91650.1"/>
    </source>
</evidence>
<evidence type="ECO:0000259" key="1">
    <source>
        <dbReference type="Pfam" id="PF22936"/>
    </source>
</evidence>
<feature type="domain" description="Retrovirus-related Pol polyprotein from transposon TNT 1-94-like beta-barrel" evidence="1">
    <location>
        <begin position="1"/>
        <end position="47"/>
    </location>
</feature>
<gene>
    <name evidence="2" type="ORF">CR513_26345</name>
</gene>
<proteinExistence type="predicted"/>
<dbReference type="AlphaFoldDB" id="A0A371GMB0"/>
<comment type="caution">
    <text evidence="2">The sequence shown here is derived from an EMBL/GenBank/DDBJ whole genome shotgun (WGS) entry which is preliminary data.</text>
</comment>